<dbReference type="PIRSF" id="PIRSF000239">
    <property type="entry name" value="AHPC"/>
    <property type="match status" value="1"/>
</dbReference>
<sequence>MTQELKPGDPAPEIELTTPDGGRLTLAQLRGAPLVLYFYPKDDTSGCTREAQDFSARKAAFDMAGVGLLGVSRDTPDTHAKFAAKHQLTVPLASDEAGAACEAFGVWVQKSLYGKTYMGIERATFLIDGEGRIAQIWRKVKVPGHAEAVLKAAEALARG</sequence>
<evidence type="ECO:0000256" key="3">
    <source>
        <dbReference type="ARBA" id="ARBA00013017"/>
    </source>
</evidence>
<organism evidence="14 15">
    <name type="scientific">Sphingomonas morindae</name>
    <dbReference type="NCBI Taxonomy" id="1541170"/>
    <lineage>
        <taxon>Bacteria</taxon>
        <taxon>Pseudomonadati</taxon>
        <taxon>Pseudomonadota</taxon>
        <taxon>Alphaproteobacteria</taxon>
        <taxon>Sphingomonadales</taxon>
        <taxon>Sphingomonadaceae</taxon>
        <taxon>Sphingomonas</taxon>
    </lineage>
</organism>
<reference evidence="14" key="1">
    <citation type="journal article" date="2022" name="Toxins">
        <title>Genomic Analysis of Sphingopyxis sp. USTB-05 for Biodegrading Cyanobacterial Hepatotoxins.</title>
        <authorList>
            <person name="Liu C."/>
            <person name="Xu Q."/>
            <person name="Zhao Z."/>
            <person name="Zhang H."/>
            <person name="Liu X."/>
            <person name="Yin C."/>
            <person name="Liu Y."/>
            <person name="Yan H."/>
        </authorList>
    </citation>
    <scope>NUCLEOTIDE SEQUENCE</scope>
    <source>
        <strain evidence="14">NBD5</strain>
    </source>
</reference>
<evidence type="ECO:0000256" key="6">
    <source>
        <dbReference type="ARBA" id="ARBA00023002"/>
    </source>
</evidence>
<keyword evidence="15" id="KW-1185">Reference proteome</keyword>
<dbReference type="InterPro" id="IPR024706">
    <property type="entry name" value="Peroxiredoxin_AhpC-typ"/>
</dbReference>
<accession>A0ABY4X8M0</accession>
<dbReference type="Pfam" id="PF00578">
    <property type="entry name" value="AhpC-TSA"/>
    <property type="match status" value="1"/>
</dbReference>
<evidence type="ECO:0000313" key="14">
    <source>
        <dbReference type="EMBL" id="USI73291.1"/>
    </source>
</evidence>
<evidence type="ECO:0000313" key="15">
    <source>
        <dbReference type="Proteomes" id="UP001056937"/>
    </source>
</evidence>
<dbReference type="Gene3D" id="3.40.30.10">
    <property type="entry name" value="Glutaredoxin"/>
    <property type="match status" value="1"/>
</dbReference>
<keyword evidence="5" id="KW-0049">Antioxidant</keyword>
<evidence type="ECO:0000256" key="7">
    <source>
        <dbReference type="ARBA" id="ARBA00023157"/>
    </source>
</evidence>
<dbReference type="InterPro" id="IPR000866">
    <property type="entry name" value="AhpC/TSA"/>
</dbReference>
<evidence type="ECO:0000256" key="8">
    <source>
        <dbReference type="ARBA" id="ARBA00023284"/>
    </source>
</evidence>
<dbReference type="InterPro" id="IPR050924">
    <property type="entry name" value="Peroxiredoxin_BCP/PrxQ"/>
</dbReference>
<dbReference type="InterPro" id="IPR013766">
    <property type="entry name" value="Thioredoxin_domain"/>
</dbReference>
<keyword evidence="7" id="KW-1015">Disulfide bond</keyword>
<dbReference type="EC" id="1.11.1.24" evidence="3"/>
<keyword evidence="4" id="KW-0575">Peroxidase</keyword>
<name>A0ABY4X8M0_9SPHN</name>
<dbReference type="InterPro" id="IPR036249">
    <property type="entry name" value="Thioredoxin-like_sf"/>
</dbReference>
<evidence type="ECO:0000256" key="4">
    <source>
        <dbReference type="ARBA" id="ARBA00022559"/>
    </source>
</evidence>
<evidence type="ECO:0000256" key="5">
    <source>
        <dbReference type="ARBA" id="ARBA00022862"/>
    </source>
</evidence>
<gene>
    <name evidence="14" type="ORF">LHA26_02075</name>
</gene>
<dbReference type="CDD" id="cd03017">
    <property type="entry name" value="PRX_BCP"/>
    <property type="match status" value="1"/>
</dbReference>
<dbReference type="EMBL" id="CP084930">
    <property type="protein sequence ID" value="USI73291.1"/>
    <property type="molecule type" value="Genomic_DNA"/>
</dbReference>
<comment type="catalytic activity">
    <reaction evidence="12">
        <text>a hydroperoxide + [thioredoxin]-dithiol = an alcohol + [thioredoxin]-disulfide + H2O</text>
        <dbReference type="Rhea" id="RHEA:62620"/>
        <dbReference type="Rhea" id="RHEA-COMP:10698"/>
        <dbReference type="Rhea" id="RHEA-COMP:10700"/>
        <dbReference type="ChEBI" id="CHEBI:15377"/>
        <dbReference type="ChEBI" id="CHEBI:29950"/>
        <dbReference type="ChEBI" id="CHEBI:30879"/>
        <dbReference type="ChEBI" id="CHEBI:35924"/>
        <dbReference type="ChEBI" id="CHEBI:50058"/>
        <dbReference type="EC" id="1.11.1.24"/>
    </reaction>
</comment>
<dbReference type="PROSITE" id="PS51352">
    <property type="entry name" value="THIOREDOXIN_2"/>
    <property type="match status" value="1"/>
</dbReference>
<evidence type="ECO:0000256" key="12">
    <source>
        <dbReference type="ARBA" id="ARBA00049091"/>
    </source>
</evidence>
<dbReference type="RefSeq" id="WP_252167102.1">
    <property type="nucleotide sequence ID" value="NZ_CP084930.1"/>
</dbReference>
<dbReference type="PANTHER" id="PTHR42801:SF4">
    <property type="entry name" value="AHPC_TSA FAMILY PROTEIN"/>
    <property type="match status" value="1"/>
</dbReference>
<comment type="similarity">
    <text evidence="10">Belongs to the peroxiredoxin family. BCP/PrxQ subfamily.</text>
</comment>
<dbReference type="SUPFAM" id="SSF52833">
    <property type="entry name" value="Thioredoxin-like"/>
    <property type="match status" value="1"/>
</dbReference>
<evidence type="ECO:0000256" key="9">
    <source>
        <dbReference type="ARBA" id="ARBA00032824"/>
    </source>
</evidence>
<keyword evidence="8" id="KW-0676">Redox-active center</keyword>
<evidence type="ECO:0000259" key="13">
    <source>
        <dbReference type="PROSITE" id="PS51352"/>
    </source>
</evidence>
<proteinExistence type="inferred from homology"/>
<feature type="domain" description="Thioredoxin" evidence="13">
    <location>
        <begin position="5"/>
        <end position="158"/>
    </location>
</feature>
<dbReference type="PANTHER" id="PTHR42801">
    <property type="entry name" value="THIOREDOXIN-DEPENDENT PEROXIDE REDUCTASE"/>
    <property type="match status" value="1"/>
</dbReference>
<keyword evidence="6" id="KW-0560">Oxidoreductase</keyword>
<protein>
    <recommendedName>
        <fullName evidence="3">thioredoxin-dependent peroxiredoxin</fullName>
        <ecNumber evidence="3">1.11.1.24</ecNumber>
    </recommendedName>
    <alternativeName>
        <fullName evidence="9">Thioredoxin peroxidase</fullName>
    </alternativeName>
    <alternativeName>
        <fullName evidence="11">Thioredoxin-dependent peroxiredoxin Bcp</fullName>
    </alternativeName>
</protein>
<dbReference type="Proteomes" id="UP001056937">
    <property type="component" value="Chromosome 1"/>
</dbReference>
<comment type="function">
    <text evidence="1">Thiol-specific peroxidase that catalyzes the reduction of hydrogen peroxide and organic hydroperoxides to water and alcohols, respectively. Plays a role in cell protection against oxidative stress by detoxifying peroxides and as sensor of hydrogen peroxide-mediated signaling events.</text>
</comment>
<evidence type="ECO:0000256" key="2">
    <source>
        <dbReference type="ARBA" id="ARBA00011245"/>
    </source>
</evidence>
<comment type="subunit">
    <text evidence="2">Monomer.</text>
</comment>
<evidence type="ECO:0000256" key="11">
    <source>
        <dbReference type="ARBA" id="ARBA00042639"/>
    </source>
</evidence>
<evidence type="ECO:0000256" key="1">
    <source>
        <dbReference type="ARBA" id="ARBA00003330"/>
    </source>
</evidence>
<evidence type="ECO:0000256" key="10">
    <source>
        <dbReference type="ARBA" id="ARBA00038489"/>
    </source>
</evidence>